<sequence length="306" mass="32157">MAYRPLELNIISAKHLKDVNLISKMDLYVVASLVGDYSKKKQKAKSRVDHDCGPNPTWNFPVKFTIDESLAQQNRLSLDLKIRCDGILGDKDVGEVNVRVKDLLDAPGDLKNFKSQTYQVMTPSGKPKGELTFSYKFGDIIPAPAAAAMPMNAGGVYGSYGNGKVKADEPVMAYPAAVGSSSTPYGVHAHAPYPPPPQQGYAYPPPPAKATANGTGGYPPPPPPQGYGYPPPPPQGYGYPPPPPPAYGYPGQPGYGYPPVQQPPKKNKLGAGAGLGAGLIGGMLGGLLLGDIVSDAGDGFDGGFDF</sequence>
<dbReference type="Proteomes" id="UP001163603">
    <property type="component" value="Chromosome 7"/>
</dbReference>
<accession>A0ACC0YCP9</accession>
<gene>
    <name evidence="1" type="ORF">Pint_24547</name>
</gene>
<evidence type="ECO:0000313" key="1">
    <source>
        <dbReference type="EMBL" id="KAJ0034015.1"/>
    </source>
</evidence>
<proteinExistence type="predicted"/>
<evidence type="ECO:0000313" key="2">
    <source>
        <dbReference type="Proteomes" id="UP001163603"/>
    </source>
</evidence>
<protein>
    <submittedName>
        <fullName evidence="1">Uncharacterized protein</fullName>
    </submittedName>
</protein>
<organism evidence="1 2">
    <name type="scientific">Pistacia integerrima</name>
    <dbReference type="NCBI Taxonomy" id="434235"/>
    <lineage>
        <taxon>Eukaryota</taxon>
        <taxon>Viridiplantae</taxon>
        <taxon>Streptophyta</taxon>
        <taxon>Embryophyta</taxon>
        <taxon>Tracheophyta</taxon>
        <taxon>Spermatophyta</taxon>
        <taxon>Magnoliopsida</taxon>
        <taxon>eudicotyledons</taxon>
        <taxon>Gunneridae</taxon>
        <taxon>Pentapetalae</taxon>
        <taxon>rosids</taxon>
        <taxon>malvids</taxon>
        <taxon>Sapindales</taxon>
        <taxon>Anacardiaceae</taxon>
        <taxon>Pistacia</taxon>
    </lineage>
</organism>
<name>A0ACC0YCP9_9ROSI</name>
<comment type="caution">
    <text evidence="1">The sequence shown here is derived from an EMBL/GenBank/DDBJ whole genome shotgun (WGS) entry which is preliminary data.</text>
</comment>
<keyword evidence="2" id="KW-1185">Reference proteome</keyword>
<dbReference type="EMBL" id="CM047742">
    <property type="protein sequence ID" value="KAJ0034015.1"/>
    <property type="molecule type" value="Genomic_DNA"/>
</dbReference>
<reference evidence="2" key="1">
    <citation type="journal article" date="2023" name="G3 (Bethesda)">
        <title>Genome assembly and association tests identify interacting loci associated with vigor, precocity, and sex in interspecific pistachio rootstocks.</title>
        <authorList>
            <person name="Palmer W."/>
            <person name="Jacygrad E."/>
            <person name="Sagayaradj S."/>
            <person name="Cavanaugh K."/>
            <person name="Han R."/>
            <person name="Bertier L."/>
            <person name="Beede B."/>
            <person name="Kafkas S."/>
            <person name="Golino D."/>
            <person name="Preece J."/>
            <person name="Michelmore R."/>
        </authorList>
    </citation>
    <scope>NUCLEOTIDE SEQUENCE [LARGE SCALE GENOMIC DNA]</scope>
</reference>